<evidence type="ECO:0000256" key="6">
    <source>
        <dbReference type="SAM" id="Phobius"/>
    </source>
</evidence>
<feature type="region of interest" description="Disordered" evidence="5">
    <location>
        <begin position="13"/>
        <end position="36"/>
    </location>
</feature>
<protein>
    <submittedName>
        <fullName evidence="8">Peptidase S1 and S6 chymotrypsin/Hap</fullName>
    </submittedName>
</protein>
<keyword evidence="6" id="KW-1133">Transmembrane helix</keyword>
<proteinExistence type="inferred from homology"/>
<evidence type="ECO:0000256" key="1">
    <source>
        <dbReference type="ARBA" id="ARBA00010541"/>
    </source>
</evidence>
<name>D5C1U0_NITHN</name>
<dbReference type="SUPFAM" id="SSF50156">
    <property type="entry name" value="PDZ domain-like"/>
    <property type="match status" value="1"/>
</dbReference>
<dbReference type="PANTHER" id="PTHR43343:SF3">
    <property type="entry name" value="PROTEASE DO-LIKE 8, CHLOROPLASTIC"/>
    <property type="match status" value="1"/>
</dbReference>
<keyword evidence="2" id="KW-0645">Protease</keyword>
<evidence type="ECO:0000256" key="4">
    <source>
        <dbReference type="ARBA" id="ARBA00022825"/>
    </source>
</evidence>
<evidence type="ECO:0000256" key="2">
    <source>
        <dbReference type="ARBA" id="ARBA00022670"/>
    </source>
</evidence>
<dbReference type="Gene3D" id="2.40.10.10">
    <property type="entry name" value="Trypsin-like serine proteases"/>
    <property type="match status" value="2"/>
</dbReference>
<dbReference type="EMBL" id="CP001798">
    <property type="protein sequence ID" value="ADE14723.1"/>
    <property type="molecule type" value="Genomic_DNA"/>
</dbReference>
<keyword evidence="3" id="KW-0378">Hydrolase</keyword>
<dbReference type="SMART" id="SM00228">
    <property type="entry name" value="PDZ"/>
    <property type="match status" value="1"/>
</dbReference>
<dbReference type="HOGENOM" id="CLU_020120_2_0_6"/>
<dbReference type="KEGG" id="nhl:Nhal_1588"/>
<dbReference type="Pfam" id="PF13180">
    <property type="entry name" value="PDZ_2"/>
    <property type="match status" value="1"/>
</dbReference>
<keyword evidence="4" id="KW-0720">Serine protease</keyword>
<gene>
    <name evidence="8" type="ordered locus">Nhal_1588</name>
</gene>
<dbReference type="PANTHER" id="PTHR43343">
    <property type="entry name" value="PEPTIDASE S12"/>
    <property type="match status" value="1"/>
</dbReference>
<reference evidence="9" key="1">
    <citation type="submission" date="2010-04" db="EMBL/GenBank/DDBJ databases">
        <title>Complete genome sequence of Nitrosococcus halophilus Nc4, a salt-adapted, aerobic obligate ammonia-oxidizing sulfur purple bacterium.</title>
        <authorList>
            <consortium name="US DOE Joint Genome Institute"/>
            <person name="Campbell M.A."/>
            <person name="Malfatti S.A."/>
            <person name="Chain P.S.G."/>
            <person name="Heidelberg J.F."/>
            <person name="Ward B.B."/>
            <person name="Klotz M.G."/>
        </authorList>
    </citation>
    <scope>NUCLEOTIDE SEQUENCE [LARGE SCALE GENOMIC DNA]</scope>
    <source>
        <strain evidence="9">Nc4</strain>
    </source>
</reference>
<dbReference type="PRINTS" id="PR00834">
    <property type="entry name" value="PROTEASES2C"/>
</dbReference>
<dbReference type="AlphaFoldDB" id="D5C1U0"/>
<dbReference type="SUPFAM" id="SSF50494">
    <property type="entry name" value="Trypsin-like serine proteases"/>
    <property type="match status" value="1"/>
</dbReference>
<sequence length="404" mass="43485">MLQPNRWILPHSIHSTHKRTPQQTLSNDAEAKPTKKNYPMNKRFTRVIVLWCLILLTLWVGYDYVYLALSRYTAEPHPVTPRAPLTETEQTTTEIFERTSPSVAFIMTERREGGFFPFAPGPTQVGTGSGFVWDKAGHIVTNHHVVEGAQRMGVRFGSEELLEAKILGSAPDYDLAVLRILRPQRTFSPIPIGSSENLQVGQLAYAIGNPFGLSRTLTKGIISALDRRLPTASGREIRGVIQTDAAINPGNSGGPLLDSAGRLIGVTTAIISGTGSFAGVGFAVPIDIVNRVVPQLIKEGRVPRPGIGIAALPEEAAARLEIQGVIVAEVIAGSPADKAGLKGMNLSTGELGDIITHVNNRRVRSVPELAAALTEIGIGNKAELTLLREGKTRRVEVAIVDISG</sequence>
<dbReference type="eggNOG" id="COG0265">
    <property type="taxonomic scope" value="Bacteria"/>
</dbReference>
<evidence type="ECO:0000313" key="9">
    <source>
        <dbReference type="Proteomes" id="UP000001844"/>
    </source>
</evidence>
<comment type="similarity">
    <text evidence="1">Belongs to the peptidase S1C family.</text>
</comment>
<dbReference type="GO" id="GO:0006508">
    <property type="term" value="P:proteolysis"/>
    <property type="evidence" value="ECO:0007669"/>
    <property type="project" value="UniProtKB-KW"/>
</dbReference>
<keyword evidence="6" id="KW-0812">Transmembrane</keyword>
<evidence type="ECO:0000259" key="7">
    <source>
        <dbReference type="PROSITE" id="PS50106"/>
    </source>
</evidence>
<dbReference type="FunFam" id="2.40.10.10:FF:000001">
    <property type="entry name" value="Periplasmic serine protease DegS"/>
    <property type="match status" value="1"/>
</dbReference>
<evidence type="ECO:0000313" key="8">
    <source>
        <dbReference type="EMBL" id="ADE14723.1"/>
    </source>
</evidence>
<feature type="domain" description="PDZ" evidence="7">
    <location>
        <begin position="296"/>
        <end position="390"/>
    </location>
</feature>
<dbReference type="InterPro" id="IPR051201">
    <property type="entry name" value="Chloro_Bact_Ser_Proteases"/>
</dbReference>
<feature type="transmembrane region" description="Helical" evidence="6">
    <location>
        <begin position="44"/>
        <end position="62"/>
    </location>
</feature>
<dbReference type="Pfam" id="PF13365">
    <property type="entry name" value="Trypsin_2"/>
    <property type="match status" value="1"/>
</dbReference>
<dbReference type="InterPro" id="IPR009003">
    <property type="entry name" value="Peptidase_S1_PA"/>
</dbReference>
<dbReference type="InterPro" id="IPR036034">
    <property type="entry name" value="PDZ_sf"/>
</dbReference>
<dbReference type="GO" id="GO:0004252">
    <property type="term" value="F:serine-type endopeptidase activity"/>
    <property type="evidence" value="ECO:0007669"/>
    <property type="project" value="InterPro"/>
</dbReference>
<accession>D5C1U0</accession>
<dbReference type="InterPro" id="IPR001940">
    <property type="entry name" value="Peptidase_S1C"/>
</dbReference>
<dbReference type="PROSITE" id="PS50106">
    <property type="entry name" value="PDZ"/>
    <property type="match status" value="1"/>
</dbReference>
<keyword evidence="9" id="KW-1185">Reference proteome</keyword>
<dbReference type="Proteomes" id="UP000001844">
    <property type="component" value="Chromosome"/>
</dbReference>
<keyword evidence="6" id="KW-0472">Membrane</keyword>
<dbReference type="STRING" id="472759.Nhal_1588"/>
<dbReference type="InterPro" id="IPR043504">
    <property type="entry name" value="Peptidase_S1_PA_chymotrypsin"/>
</dbReference>
<evidence type="ECO:0000256" key="3">
    <source>
        <dbReference type="ARBA" id="ARBA00022801"/>
    </source>
</evidence>
<dbReference type="InterPro" id="IPR001478">
    <property type="entry name" value="PDZ"/>
</dbReference>
<dbReference type="Gene3D" id="2.30.42.10">
    <property type="match status" value="1"/>
</dbReference>
<evidence type="ECO:0000256" key="5">
    <source>
        <dbReference type="SAM" id="MobiDB-lite"/>
    </source>
</evidence>
<organism evidence="8 9">
    <name type="scientific">Nitrosococcus halophilus (strain Nc4)</name>
    <dbReference type="NCBI Taxonomy" id="472759"/>
    <lineage>
        <taxon>Bacteria</taxon>
        <taxon>Pseudomonadati</taxon>
        <taxon>Pseudomonadota</taxon>
        <taxon>Gammaproteobacteria</taxon>
        <taxon>Chromatiales</taxon>
        <taxon>Chromatiaceae</taxon>
        <taxon>Nitrosococcus</taxon>
    </lineage>
</organism>